<dbReference type="RefSeq" id="WP_108992469.1">
    <property type="nucleotide sequence ID" value="NZ_BDQX01000094.1"/>
</dbReference>
<reference evidence="1 2" key="1">
    <citation type="submission" date="2017-08" db="EMBL/GenBank/DDBJ databases">
        <title>Substantial Increase in Enzyme Production by Combined Drug-Resistance Mutations in Paenibacillus agaridevorans.</title>
        <authorList>
            <person name="Tanaka Y."/>
            <person name="Funane K."/>
            <person name="Hosaka T."/>
            <person name="Shiwa Y."/>
            <person name="Fujita N."/>
            <person name="Miyazaki T."/>
            <person name="Yoshikawa H."/>
            <person name="Murakami K."/>
            <person name="Kasahara K."/>
            <person name="Inaoka T."/>
            <person name="Hiraga Y."/>
            <person name="Ochi K."/>
        </authorList>
    </citation>
    <scope>NUCLEOTIDE SEQUENCE [LARGE SCALE GENOMIC DNA]</scope>
    <source>
        <strain evidence="1 2">T-3040</strain>
    </source>
</reference>
<proteinExistence type="predicted"/>
<dbReference type="EMBL" id="BDQX01000094">
    <property type="protein sequence ID" value="GBG07405.1"/>
    <property type="molecule type" value="Genomic_DNA"/>
</dbReference>
<evidence type="ECO:0000313" key="1">
    <source>
        <dbReference type="EMBL" id="GBG07405.1"/>
    </source>
</evidence>
<organism evidence="1 2">
    <name type="scientific">Paenibacillus agaridevorans</name>
    <dbReference type="NCBI Taxonomy" id="171404"/>
    <lineage>
        <taxon>Bacteria</taxon>
        <taxon>Bacillati</taxon>
        <taxon>Bacillota</taxon>
        <taxon>Bacilli</taxon>
        <taxon>Bacillales</taxon>
        <taxon>Paenibacillaceae</taxon>
        <taxon>Paenibacillus</taxon>
    </lineage>
</organism>
<evidence type="ECO:0000313" key="2">
    <source>
        <dbReference type="Proteomes" id="UP000245202"/>
    </source>
</evidence>
<gene>
    <name evidence="1" type="ORF">PAT3040_01955</name>
</gene>
<dbReference type="AlphaFoldDB" id="A0A2R5EMR2"/>
<keyword evidence="2" id="KW-1185">Reference proteome</keyword>
<dbReference type="Proteomes" id="UP000245202">
    <property type="component" value="Unassembled WGS sequence"/>
</dbReference>
<sequence length="253" mass="30107">MTSFIWGRSPQEAYENPYEYEAQDQFAREAEVLVSELFEFLMKKNGKYPRDDRSSEKAVWMLFVDGVETIKDCLELVNSRRHRLACRLFRDVIETIDLATYFSSSDKDKDSHLNNWYNNKVIPNRVFRNFIANTAGESISRAYRNIYSDLSRLNHRTYRSLAYSYLLRKQEFLVYEGEYKNRQLTLPQPVAMCYALLADVILKYSDRMLECSLITFDEVSCIWSKALENEIVPRRFMTRDDYKRMFENNPGRN</sequence>
<comment type="caution">
    <text evidence="1">The sequence shown here is derived from an EMBL/GenBank/DDBJ whole genome shotgun (WGS) entry which is preliminary data.</text>
</comment>
<protein>
    <submittedName>
        <fullName evidence="1">Uncharacterized protein</fullName>
    </submittedName>
</protein>
<name>A0A2R5EMR2_9BACL</name>
<accession>A0A2R5EMR2</accession>